<dbReference type="SUPFAM" id="SSF75217">
    <property type="entry name" value="alpha/beta knot"/>
    <property type="match status" value="1"/>
</dbReference>
<evidence type="ECO:0000256" key="8">
    <source>
        <dbReference type="ARBA" id="ARBA00025699"/>
    </source>
</evidence>
<evidence type="ECO:0000256" key="9">
    <source>
        <dbReference type="ARBA" id="ARBA00047944"/>
    </source>
</evidence>
<feature type="domain" description="Ribosomal RNA small subunit methyltransferase E PUA-like" evidence="12">
    <location>
        <begin position="19"/>
        <end position="65"/>
    </location>
</feature>
<evidence type="ECO:0000256" key="6">
    <source>
        <dbReference type="ARBA" id="ARBA00022679"/>
    </source>
</evidence>
<name>A0A1Y1RW31_9SPIO</name>
<dbReference type="PANTHER" id="PTHR30027:SF3">
    <property type="entry name" value="16S RRNA (URACIL(1498)-N(3))-METHYLTRANSFERASE"/>
    <property type="match status" value="1"/>
</dbReference>
<gene>
    <name evidence="13" type="ORF">B4O97_15050</name>
</gene>
<dbReference type="Pfam" id="PF04452">
    <property type="entry name" value="Methyltrans_RNA"/>
    <property type="match status" value="1"/>
</dbReference>
<dbReference type="GO" id="GO:0070475">
    <property type="term" value="P:rRNA base methylation"/>
    <property type="evidence" value="ECO:0007669"/>
    <property type="project" value="TreeGrafter"/>
</dbReference>
<keyword evidence="5 10" id="KW-0489">Methyltransferase</keyword>
<dbReference type="EC" id="2.1.1.193" evidence="10"/>
<dbReference type="PIRSF" id="PIRSF015601">
    <property type="entry name" value="MTase_slr0722"/>
    <property type="match status" value="1"/>
</dbReference>
<comment type="caution">
    <text evidence="13">The sequence shown here is derived from an EMBL/GenBank/DDBJ whole genome shotgun (WGS) entry which is preliminary data.</text>
</comment>
<comment type="function">
    <text evidence="8 10">Specifically methylates the N3 position of the uracil ring of uridine 1498 (m3U1498) in 16S rRNA. Acts on the fully assembled 30S ribosomal subunit.</text>
</comment>
<dbReference type="InterPro" id="IPR029028">
    <property type="entry name" value="Alpha/beta_knot_MTases"/>
</dbReference>
<sequence length="235" mass="25628">MNLLLCEPDEVDSGGQAELKGPRAEHLRKILRLKAGDSVAAGIIGQGTGKGRIESLSPGYALLTIHVTDPPEPLYPLSLAVGMVRPIQTRRILKTAASFGIREICFVPTALGEASYREAKIWDSYRDFLVEGASQGGICSLPEVLRFASLEEFLEETRRRDGRILFDLADTAAAPPEKSREALILIGSERGWTGKEHREILDAGFQLRGLGRRILTTETACTAATALTLRELGLF</sequence>
<organism evidence="13 14">
    <name type="scientific">Marispirochaeta aestuarii</name>
    <dbReference type="NCBI Taxonomy" id="1963862"/>
    <lineage>
        <taxon>Bacteria</taxon>
        <taxon>Pseudomonadati</taxon>
        <taxon>Spirochaetota</taxon>
        <taxon>Spirochaetia</taxon>
        <taxon>Spirochaetales</taxon>
        <taxon>Spirochaetaceae</taxon>
        <taxon>Marispirochaeta</taxon>
    </lineage>
</organism>
<comment type="catalytic activity">
    <reaction evidence="9 10">
        <text>uridine(1498) in 16S rRNA + S-adenosyl-L-methionine = N(3)-methyluridine(1498) in 16S rRNA + S-adenosyl-L-homocysteine + H(+)</text>
        <dbReference type="Rhea" id="RHEA:42920"/>
        <dbReference type="Rhea" id="RHEA-COMP:10283"/>
        <dbReference type="Rhea" id="RHEA-COMP:10284"/>
        <dbReference type="ChEBI" id="CHEBI:15378"/>
        <dbReference type="ChEBI" id="CHEBI:57856"/>
        <dbReference type="ChEBI" id="CHEBI:59789"/>
        <dbReference type="ChEBI" id="CHEBI:65315"/>
        <dbReference type="ChEBI" id="CHEBI:74502"/>
        <dbReference type="EC" id="2.1.1.193"/>
    </reaction>
</comment>
<evidence type="ECO:0000259" key="11">
    <source>
        <dbReference type="Pfam" id="PF04452"/>
    </source>
</evidence>
<proteinExistence type="inferred from homology"/>
<reference evidence="13 14" key="1">
    <citation type="submission" date="2017-03" db="EMBL/GenBank/DDBJ databases">
        <title>Draft Genome sequence of Marispirochaeta sp. strain JC444.</title>
        <authorList>
            <person name="Shivani Y."/>
            <person name="Subhash Y."/>
            <person name="Sasikala C."/>
            <person name="Ramana C."/>
        </authorList>
    </citation>
    <scope>NUCLEOTIDE SEQUENCE [LARGE SCALE GENOMIC DNA]</scope>
    <source>
        <strain evidence="13 14">JC444</strain>
    </source>
</reference>
<evidence type="ECO:0000313" key="14">
    <source>
        <dbReference type="Proteomes" id="UP000192343"/>
    </source>
</evidence>
<dbReference type="RefSeq" id="WP_083052058.1">
    <property type="nucleotide sequence ID" value="NZ_MWQY01000018.1"/>
</dbReference>
<evidence type="ECO:0000256" key="3">
    <source>
        <dbReference type="ARBA" id="ARBA00022490"/>
    </source>
</evidence>
<evidence type="ECO:0000256" key="10">
    <source>
        <dbReference type="PIRNR" id="PIRNR015601"/>
    </source>
</evidence>
<keyword evidence="3 10" id="KW-0963">Cytoplasm</keyword>
<keyword evidence="4 10" id="KW-0698">rRNA processing</keyword>
<dbReference type="InterPro" id="IPR029026">
    <property type="entry name" value="tRNA_m1G_MTases_N"/>
</dbReference>
<evidence type="ECO:0000259" key="12">
    <source>
        <dbReference type="Pfam" id="PF20260"/>
    </source>
</evidence>
<evidence type="ECO:0000256" key="7">
    <source>
        <dbReference type="ARBA" id="ARBA00022691"/>
    </source>
</evidence>
<dbReference type="InterPro" id="IPR046886">
    <property type="entry name" value="RsmE_MTase_dom"/>
</dbReference>
<keyword evidence="7 10" id="KW-0949">S-adenosyl-L-methionine</keyword>
<dbReference type="OrthoDB" id="362914at2"/>
<evidence type="ECO:0000313" key="13">
    <source>
        <dbReference type="EMBL" id="ORC32966.1"/>
    </source>
</evidence>
<dbReference type="GO" id="GO:0005737">
    <property type="term" value="C:cytoplasm"/>
    <property type="evidence" value="ECO:0007669"/>
    <property type="project" value="UniProtKB-SubCell"/>
</dbReference>
<dbReference type="PANTHER" id="PTHR30027">
    <property type="entry name" value="RIBOSOMAL RNA SMALL SUBUNIT METHYLTRANSFERASE E"/>
    <property type="match status" value="1"/>
</dbReference>
<dbReference type="AlphaFoldDB" id="A0A1Y1RW31"/>
<accession>A0A1Y1RW31</accession>
<evidence type="ECO:0000256" key="4">
    <source>
        <dbReference type="ARBA" id="ARBA00022552"/>
    </source>
</evidence>
<keyword evidence="6 10" id="KW-0808">Transferase</keyword>
<dbReference type="Pfam" id="PF20260">
    <property type="entry name" value="PUA_4"/>
    <property type="match status" value="1"/>
</dbReference>
<dbReference type="GO" id="GO:0070042">
    <property type="term" value="F:rRNA (uridine-N3-)-methyltransferase activity"/>
    <property type="evidence" value="ECO:0007669"/>
    <property type="project" value="TreeGrafter"/>
</dbReference>
<dbReference type="EMBL" id="MWQY01000018">
    <property type="protein sequence ID" value="ORC32966.1"/>
    <property type="molecule type" value="Genomic_DNA"/>
</dbReference>
<dbReference type="InterPro" id="IPR006700">
    <property type="entry name" value="RsmE"/>
</dbReference>
<dbReference type="Gene3D" id="3.40.1280.10">
    <property type="match status" value="1"/>
</dbReference>
<feature type="domain" description="Ribosomal RNA small subunit methyltransferase E methyltransferase" evidence="11">
    <location>
        <begin position="72"/>
        <end position="227"/>
    </location>
</feature>
<dbReference type="InterPro" id="IPR046887">
    <property type="entry name" value="RsmE_PUA-like"/>
</dbReference>
<dbReference type="NCBIfam" id="TIGR00046">
    <property type="entry name" value="RsmE family RNA methyltransferase"/>
    <property type="match status" value="1"/>
</dbReference>
<evidence type="ECO:0000256" key="2">
    <source>
        <dbReference type="ARBA" id="ARBA00005528"/>
    </source>
</evidence>
<comment type="subcellular location">
    <subcellularLocation>
        <location evidence="1 10">Cytoplasm</location>
    </subcellularLocation>
</comment>
<protein>
    <recommendedName>
        <fullName evidence="10">Ribosomal RNA small subunit methyltransferase E</fullName>
        <ecNumber evidence="10">2.1.1.193</ecNumber>
    </recommendedName>
</protein>
<dbReference type="Proteomes" id="UP000192343">
    <property type="component" value="Unassembled WGS sequence"/>
</dbReference>
<evidence type="ECO:0000256" key="1">
    <source>
        <dbReference type="ARBA" id="ARBA00004496"/>
    </source>
</evidence>
<dbReference type="STRING" id="1963862.B4O97_15050"/>
<keyword evidence="14" id="KW-1185">Reference proteome</keyword>
<comment type="similarity">
    <text evidence="2 10">Belongs to the RNA methyltransferase RsmE family.</text>
</comment>
<evidence type="ECO:0000256" key="5">
    <source>
        <dbReference type="ARBA" id="ARBA00022603"/>
    </source>
</evidence>